<keyword evidence="1" id="KW-0472">Membrane</keyword>
<accession>A0A226EGR4</accession>
<keyword evidence="1" id="KW-0812">Transmembrane</keyword>
<evidence type="ECO:0008006" key="4">
    <source>
        <dbReference type="Google" id="ProtNLM"/>
    </source>
</evidence>
<feature type="transmembrane region" description="Helical" evidence="1">
    <location>
        <begin position="12"/>
        <end position="36"/>
    </location>
</feature>
<dbReference type="AlphaFoldDB" id="A0A226EGR4"/>
<reference evidence="2 3" key="1">
    <citation type="submission" date="2015-12" db="EMBL/GenBank/DDBJ databases">
        <title>The genome of Folsomia candida.</title>
        <authorList>
            <person name="Faddeeva A."/>
            <person name="Derks M.F."/>
            <person name="Anvar Y."/>
            <person name="Smit S."/>
            <person name="Van Straalen N."/>
            <person name="Roelofs D."/>
        </authorList>
    </citation>
    <scope>NUCLEOTIDE SEQUENCE [LARGE SCALE GENOMIC DNA]</scope>
    <source>
        <strain evidence="2 3">VU population</strain>
        <tissue evidence="2">Whole body</tissue>
    </source>
</reference>
<dbReference type="EMBL" id="LNIX01000004">
    <property type="protein sequence ID" value="OXA56470.1"/>
    <property type="molecule type" value="Genomic_DNA"/>
</dbReference>
<gene>
    <name evidence="2" type="ORF">Fcan01_08676</name>
</gene>
<evidence type="ECO:0000256" key="1">
    <source>
        <dbReference type="SAM" id="Phobius"/>
    </source>
</evidence>
<comment type="caution">
    <text evidence="2">The sequence shown here is derived from an EMBL/GenBank/DDBJ whole genome shotgun (WGS) entry which is preliminary data.</text>
</comment>
<keyword evidence="1" id="KW-1133">Transmembrane helix</keyword>
<evidence type="ECO:0000313" key="3">
    <source>
        <dbReference type="Proteomes" id="UP000198287"/>
    </source>
</evidence>
<organism evidence="2 3">
    <name type="scientific">Folsomia candida</name>
    <name type="common">Springtail</name>
    <dbReference type="NCBI Taxonomy" id="158441"/>
    <lineage>
        <taxon>Eukaryota</taxon>
        <taxon>Metazoa</taxon>
        <taxon>Ecdysozoa</taxon>
        <taxon>Arthropoda</taxon>
        <taxon>Hexapoda</taxon>
        <taxon>Collembola</taxon>
        <taxon>Entomobryomorpha</taxon>
        <taxon>Isotomoidea</taxon>
        <taxon>Isotomidae</taxon>
        <taxon>Proisotominae</taxon>
        <taxon>Folsomia</taxon>
    </lineage>
</organism>
<sequence>MSPQYFQEFKQIIAGIIIWLIVSPFVALTVIFLSCWKSFVFLYIKLKYKGETSLFDQMTFTDATFVANGNDFVCMIAYAFVSDEKINLVKLRAHFEDTFIKHGKSSQFPIFHSTFATVLGYSFRTRVPLDLNRHIREEEFDEGAAAETENEALSRVAHEKSNLQGQVPKWEIVLLHYTQKGRSTMILKMSHGFVDAYSVRTLVGILTNNKATYRVPDAAKPRGLLYKVNIREVVLTPLTRGDQVDVSVYLCDEAFRNEEDADLYTTILHEELHLLVKELEKTHKLGKVGFE</sequence>
<protein>
    <recommendedName>
        <fullName evidence="4">Diacylglycerol O-acyltransferase</fullName>
    </recommendedName>
</protein>
<evidence type="ECO:0000313" key="2">
    <source>
        <dbReference type="EMBL" id="OXA56470.1"/>
    </source>
</evidence>
<name>A0A226EGR4_FOLCA</name>
<proteinExistence type="predicted"/>
<keyword evidence="3" id="KW-1185">Reference proteome</keyword>
<dbReference type="Proteomes" id="UP000198287">
    <property type="component" value="Unassembled WGS sequence"/>
</dbReference>